<dbReference type="RefSeq" id="WP_002694284.1">
    <property type="nucleotide sequence ID" value="NZ_AAWS01000004.1"/>
</dbReference>
<dbReference type="OrthoDB" id="196672at2"/>
<comment type="caution">
    <text evidence="3">The sequence shown here is derived from an EMBL/GenBank/DDBJ whole genome shotgun (WGS) entry which is preliminary data.</text>
</comment>
<name>A1ZF28_MICM2</name>
<proteinExistence type="predicted"/>
<dbReference type="EMBL" id="AAWS01000004">
    <property type="protein sequence ID" value="EAY31130.1"/>
    <property type="molecule type" value="Genomic_DNA"/>
</dbReference>
<protein>
    <submittedName>
        <fullName evidence="3">Uncharacterized protein</fullName>
    </submittedName>
</protein>
<sequence length="232" mass="26236">MNPQEKQLWDKINHYSFDAVDASFPFSARLMRENGWTEAYTIEAIQEYKKFMFLVAVSGHSVSPSDPVDQVWHLHMIYTQSYWEEFCHGILGKAIHHNPTKGGKDERKKHVNMYDQTVESYFQYFGEPQPAHIWISTQDLFKEIHYRRVNMHRNWVTAKPQFVRKRWHLAPLLALLALFFMANSGGDIAGIIFFVVFIVLISIAATSTDKGGGSASGGCSSCSSCSGCGGCG</sequence>
<feature type="compositionally biased region" description="Low complexity" evidence="1">
    <location>
        <begin position="217"/>
        <end position="226"/>
    </location>
</feature>
<evidence type="ECO:0000313" key="4">
    <source>
        <dbReference type="Proteomes" id="UP000004095"/>
    </source>
</evidence>
<evidence type="ECO:0000256" key="1">
    <source>
        <dbReference type="SAM" id="MobiDB-lite"/>
    </source>
</evidence>
<keyword evidence="2" id="KW-1133">Transmembrane helix</keyword>
<feature type="transmembrane region" description="Helical" evidence="2">
    <location>
        <begin position="167"/>
        <end position="182"/>
    </location>
</feature>
<accession>A1ZF28</accession>
<evidence type="ECO:0000256" key="2">
    <source>
        <dbReference type="SAM" id="Phobius"/>
    </source>
</evidence>
<dbReference type="AlphaFoldDB" id="A1ZF28"/>
<evidence type="ECO:0000313" key="3">
    <source>
        <dbReference type="EMBL" id="EAY31130.1"/>
    </source>
</evidence>
<feature type="transmembrane region" description="Helical" evidence="2">
    <location>
        <begin position="188"/>
        <end position="206"/>
    </location>
</feature>
<feature type="region of interest" description="Disordered" evidence="1">
    <location>
        <begin position="209"/>
        <end position="232"/>
    </location>
</feature>
<dbReference type="eggNOG" id="COG4278">
    <property type="taxonomic scope" value="Bacteria"/>
</dbReference>
<keyword evidence="4" id="KW-1185">Reference proteome</keyword>
<reference evidence="3 4" key="1">
    <citation type="submission" date="2007-01" db="EMBL/GenBank/DDBJ databases">
        <authorList>
            <person name="Haygood M."/>
            <person name="Podell S."/>
            <person name="Anderson C."/>
            <person name="Hopkinson B."/>
            <person name="Roe K."/>
            <person name="Barbeau K."/>
            <person name="Gaasterland T."/>
            <person name="Ferriera S."/>
            <person name="Johnson J."/>
            <person name="Kravitz S."/>
            <person name="Beeson K."/>
            <person name="Sutton G."/>
            <person name="Rogers Y.-H."/>
            <person name="Friedman R."/>
            <person name="Frazier M."/>
            <person name="Venter J.C."/>
        </authorList>
    </citation>
    <scope>NUCLEOTIDE SEQUENCE [LARGE SCALE GENOMIC DNA]</scope>
    <source>
        <strain evidence="3 4">ATCC 23134</strain>
    </source>
</reference>
<keyword evidence="2" id="KW-0812">Transmembrane</keyword>
<keyword evidence="2" id="KW-0472">Membrane</keyword>
<organism evidence="3 4">
    <name type="scientific">Microscilla marina ATCC 23134</name>
    <dbReference type="NCBI Taxonomy" id="313606"/>
    <lineage>
        <taxon>Bacteria</taxon>
        <taxon>Pseudomonadati</taxon>
        <taxon>Bacteroidota</taxon>
        <taxon>Cytophagia</taxon>
        <taxon>Cytophagales</taxon>
        <taxon>Microscillaceae</taxon>
        <taxon>Microscilla</taxon>
    </lineage>
</organism>
<gene>
    <name evidence="3" type="ORF">M23134_07538</name>
</gene>
<dbReference type="Proteomes" id="UP000004095">
    <property type="component" value="Unassembled WGS sequence"/>
</dbReference>